<dbReference type="EMBL" id="CP013344">
    <property type="protein sequence ID" value="AMU90844.1"/>
    <property type="molecule type" value="Genomic_DNA"/>
</dbReference>
<dbReference type="AlphaFoldDB" id="A0AAC9AWD9"/>
<sequence length="152" mass="15725">MPGRVSSFLNHLLRHRSGASGVEFALVLPILIALLIGTIDLGAMAWTKMEVQAAARAGANYAFVNATKGFDAAKVKAAATSATNLAVTFPAEPLPVFGCPDAAAGITPGSAGVKCANNEFPGRYVTVQTSTDYTPIWFSPVSLLGTATVRIS</sequence>
<dbReference type="KEGG" id="smaz:LH19_17055"/>
<keyword evidence="1" id="KW-1133">Transmembrane helix</keyword>
<evidence type="ECO:0000313" key="4">
    <source>
        <dbReference type="Proteomes" id="UP000076088"/>
    </source>
</evidence>
<keyword evidence="1" id="KW-0472">Membrane</keyword>
<keyword evidence="1" id="KW-0812">Transmembrane</keyword>
<dbReference type="Proteomes" id="UP000076088">
    <property type="component" value="Chromosome"/>
</dbReference>
<accession>A0AAC9AWD9</accession>
<dbReference type="Pfam" id="PF07811">
    <property type="entry name" value="TadE"/>
    <property type="match status" value="1"/>
</dbReference>
<dbReference type="RefSeq" id="WP_082395804.1">
    <property type="nucleotide sequence ID" value="NZ_CP009429.1"/>
</dbReference>
<gene>
    <name evidence="3" type="ORF">ATM17_17625</name>
</gene>
<evidence type="ECO:0000313" key="3">
    <source>
        <dbReference type="EMBL" id="AMU90844.1"/>
    </source>
</evidence>
<evidence type="ECO:0000256" key="1">
    <source>
        <dbReference type="SAM" id="Phobius"/>
    </source>
</evidence>
<reference evidence="3 4" key="2">
    <citation type="journal article" date="2016" name="Genome Announc.">
        <title>Complete Genome Sequence of Sphingopyxis macrogoltabida Strain 203N (NBRC 111659), a Polyethylene Glycol Degrader.</title>
        <authorList>
            <person name="Ohtsubo Y."/>
            <person name="Nonoyama S."/>
            <person name="Nagata Y."/>
            <person name="Numata M."/>
            <person name="Tsuchikane K."/>
            <person name="Hosoyama A."/>
            <person name="Yamazoe A."/>
            <person name="Tsuda M."/>
            <person name="Fujita N."/>
            <person name="Kawai F."/>
        </authorList>
    </citation>
    <scope>NUCLEOTIDE SEQUENCE [LARGE SCALE GENOMIC DNA]</scope>
    <source>
        <strain evidence="3 4">203N</strain>
    </source>
</reference>
<reference evidence="4" key="1">
    <citation type="submission" date="2015-11" db="EMBL/GenBank/DDBJ databases">
        <title>Complete genome sequence of a polyethylene-glycol degrader Sphingopyxis macrogoltabida 203N (NBRC 111659).</title>
        <authorList>
            <person name="Yoshiyuki O."/>
            <person name="Shouta N."/>
            <person name="Nagata Y."/>
            <person name="Numata M."/>
            <person name="Tsuchikane K."/>
            <person name="Hosoyama A."/>
            <person name="Yamazoe A."/>
            <person name="Tsuda M."/>
            <person name="Fujita N."/>
            <person name="Kawai F."/>
        </authorList>
    </citation>
    <scope>NUCLEOTIDE SEQUENCE [LARGE SCALE GENOMIC DNA]</scope>
    <source>
        <strain evidence="4">203N</strain>
    </source>
</reference>
<name>A0AAC9AWD9_SPHMC</name>
<proteinExistence type="predicted"/>
<organism evidence="3 4">
    <name type="scientific">Sphingopyxis macrogoltabida</name>
    <name type="common">Sphingomonas macrogoltabidus</name>
    <dbReference type="NCBI Taxonomy" id="33050"/>
    <lineage>
        <taxon>Bacteria</taxon>
        <taxon>Pseudomonadati</taxon>
        <taxon>Pseudomonadota</taxon>
        <taxon>Alphaproteobacteria</taxon>
        <taxon>Sphingomonadales</taxon>
        <taxon>Sphingomonadaceae</taxon>
        <taxon>Sphingopyxis</taxon>
    </lineage>
</organism>
<feature type="domain" description="TadE-like" evidence="2">
    <location>
        <begin position="18"/>
        <end position="59"/>
    </location>
</feature>
<feature type="transmembrane region" description="Helical" evidence="1">
    <location>
        <begin position="24"/>
        <end position="46"/>
    </location>
</feature>
<protein>
    <recommendedName>
        <fullName evidence="2">TadE-like domain-containing protein</fullName>
    </recommendedName>
</protein>
<dbReference type="InterPro" id="IPR012495">
    <property type="entry name" value="TadE-like_dom"/>
</dbReference>
<evidence type="ECO:0000259" key="2">
    <source>
        <dbReference type="Pfam" id="PF07811"/>
    </source>
</evidence>
<keyword evidence="4" id="KW-1185">Reference proteome</keyword>